<dbReference type="Gene3D" id="3.80.10.10">
    <property type="entry name" value="Ribonuclease Inhibitor"/>
    <property type="match status" value="1"/>
</dbReference>
<dbReference type="SUPFAM" id="SSF52047">
    <property type="entry name" value="RNI-like"/>
    <property type="match status" value="1"/>
</dbReference>
<protein>
    <recommendedName>
        <fullName evidence="7">Tropomodulin</fullName>
    </recommendedName>
</protein>
<accession>A0AA39M7P5</accession>
<feature type="region of interest" description="Disordered" evidence="4">
    <location>
        <begin position="205"/>
        <end position="237"/>
    </location>
</feature>
<dbReference type="GO" id="GO:0030016">
    <property type="term" value="C:myofibril"/>
    <property type="evidence" value="ECO:0007669"/>
    <property type="project" value="TreeGrafter"/>
</dbReference>
<sequence length="556" mass="62004">MVVRTLGDHLSKTCFHANQIANYNLPSSQAPADFSAVSVLGPEPQHGRPVQKCVPAVFRFVITARTPDTALPVPIRTSSPPQSPIRILHQCLNAINAGSALAFREFAAIDRHALCRNTLWVVLDVSAIHCIQYSLSGTAARNPRIQTAMSKSDYYAEEKSFAAPGAARKTPAGSRGAGVKLYGRDLRDYDDNDLENLLSKLTPEELEDLNNDFDPDNSLLPPSQRCRNQTEKEPTGPFQREKLLQFLEESAKKEEDWEEAVPYNPGVKRGKVWQAKDEEEKGGGDDEVDSLGRKLKDMEMPIEVDLDDDEDEDDIDDEKFEKALDRAPERDLVDLAGILGMHNILNQKQYYNALKGKTQDEYTGTSFTGIVKAFAPHAIPDEPVNQTNVDDCIKRLEGDDEDLTEVNINNMAVSRERIRNLIKAAAGSSHIEKLSMAGVEMKDSEARGLVELLESSPSLKVLNVESNDISPEMLAKLLRATLKTQVLTRFHADNQRASVLGNQIEMDMMLTIEENDSLLRVGIAFQSMEARHRVSEALERNLERVRLRRLETSSQA</sequence>
<dbReference type="GO" id="GO:0005856">
    <property type="term" value="C:cytoskeleton"/>
    <property type="evidence" value="ECO:0007669"/>
    <property type="project" value="UniProtKB-SubCell"/>
</dbReference>
<comment type="subcellular location">
    <subcellularLocation>
        <location evidence="1">Cytoplasm</location>
        <location evidence="1">Cytoskeleton</location>
    </subcellularLocation>
</comment>
<evidence type="ECO:0000313" key="6">
    <source>
        <dbReference type="Proteomes" id="UP001175271"/>
    </source>
</evidence>
<dbReference type="GO" id="GO:0005523">
    <property type="term" value="F:tropomyosin binding"/>
    <property type="evidence" value="ECO:0007669"/>
    <property type="project" value="InterPro"/>
</dbReference>
<keyword evidence="3" id="KW-0206">Cytoskeleton</keyword>
<dbReference type="InterPro" id="IPR032675">
    <property type="entry name" value="LRR_dom_sf"/>
</dbReference>
<dbReference type="GO" id="GO:0007015">
    <property type="term" value="P:actin filament organization"/>
    <property type="evidence" value="ECO:0007669"/>
    <property type="project" value="TreeGrafter"/>
</dbReference>
<feature type="compositionally biased region" description="Acidic residues" evidence="4">
    <location>
        <begin position="205"/>
        <end position="215"/>
    </location>
</feature>
<dbReference type="InterPro" id="IPR004934">
    <property type="entry name" value="TMOD"/>
</dbReference>
<dbReference type="PANTHER" id="PTHR10901:SF6">
    <property type="entry name" value="TROPOMODULIN, ISOFORM N"/>
    <property type="match status" value="1"/>
</dbReference>
<organism evidence="5 6">
    <name type="scientific">Steinernema hermaphroditum</name>
    <dbReference type="NCBI Taxonomy" id="289476"/>
    <lineage>
        <taxon>Eukaryota</taxon>
        <taxon>Metazoa</taxon>
        <taxon>Ecdysozoa</taxon>
        <taxon>Nematoda</taxon>
        <taxon>Chromadorea</taxon>
        <taxon>Rhabditida</taxon>
        <taxon>Tylenchina</taxon>
        <taxon>Panagrolaimomorpha</taxon>
        <taxon>Strongyloidoidea</taxon>
        <taxon>Steinernematidae</taxon>
        <taxon>Steinernema</taxon>
    </lineage>
</organism>
<comment type="caution">
    <text evidence="5">The sequence shown here is derived from an EMBL/GenBank/DDBJ whole genome shotgun (WGS) entry which is preliminary data.</text>
</comment>
<evidence type="ECO:0000256" key="3">
    <source>
        <dbReference type="ARBA" id="ARBA00023212"/>
    </source>
</evidence>
<reference evidence="5" key="1">
    <citation type="submission" date="2023-06" db="EMBL/GenBank/DDBJ databases">
        <title>Genomic analysis of the entomopathogenic nematode Steinernema hermaphroditum.</title>
        <authorList>
            <person name="Schwarz E.M."/>
            <person name="Heppert J.K."/>
            <person name="Baniya A."/>
            <person name="Schwartz H.T."/>
            <person name="Tan C.-H."/>
            <person name="Antoshechkin I."/>
            <person name="Sternberg P.W."/>
            <person name="Goodrich-Blair H."/>
            <person name="Dillman A.R."/>
        </authorList>
    </citation>
    <scope>NUCLEOTIDE SEQUENCE</scope>
    <source>
        <strain evidence="5">PS9179</strain>
        <tissue evidence="5">Whole animal</tissue>
    </source>
</reference>
<dbReference type="GO" id="GO:0051694">
    <property type="term" value="P:pointed-end actin filament capping"/>
    <property type="evidence" value="ECO:0007669"/>
    <property type="project" value="InterPro"/>
</dbReference>
<dbReference type="AlphaFoldDB" id="A0AA39M7P5"/>
<evidence type="ECO:0000313" key="5">
    <source>
        <dbReference type="EMBL" id="KAK0424037.1"/>
    </source>
</evidence>
<evidence type="ECO:0008006" key="7">
    <source>
        <dbReference type="Google" id="ProtNLM"/>
    </source>
</evidence>
<keyword evidence="6" id="KW-1185">Reference proteome</keyword>
<evidence type="ECO:0000256" key="4">
    <source>
        <dbReference type="SAM" id="MobiDB-lite"/>
    </source>
</evidence>
<dbReference type="Proteomes" id="UP001175271">
    <property type="component" value="Unassembled WGS sequence"/>
</dbReference>
<gene>
    <name evidence="5" type="ORF">QR680_008468</name>
</gene>
<dbReference type="FunFam" id="3.80.10.10:FF:000099">
    <property type="entry name" value="Tropomodulin, isoform C"/>
    <property type="match status" value="1"/>
</dbReference>
<dbReference type="EMBL" id="JAUCMV010000001">
    <property type="protein sequence ID" value="KAK0424037.1"/>
    <property type="molecule type" value="Genomic_DNA"/>
</dbReference>
<dbReference type="PANTHER" id="PTHR10901">
    <property type="entry name" value="TROPOMODULIN"/>
    <property type="match status" value="1"/>
</dbReference>
<name>A0AA39M7P5_9BILA</name>
<dbReference type="Pfam" id="PF03250">
    <property type="entry name" value="Tropomodulin"/>
    <property type="match status" value="1"/>
</dbReference>
<evidence type="ECO:0000256" key="1">
    <source>
        <dbReference type="ARBA" id="ARBA00004245"/>
    </source>
</evidence>
<dbReference type="GO" id="GO:0030239">
    <property type="term" value="P:myofibril assembly"/>
    <property type="evidence" value="ECO:0007669"/>
    <property type="project" value="TreeGrafter"/>
</dbReference>
<keyword evidence="2" id="KW-0963">Cytoplasm</keyword>
<proteinExistence type="predicted"/>
<feature type="compositionally biased region" description="Basic and acidic residues" evidence="4">
    <location>
        <begin position="228"/>
        <end position="237"/>
    </location>
</feature>
<evidence type="ECO:0000256" key="2">
    <source>
        <dbReference type="ARBA" id="ARBA00022490"/>
    </source>
</evidence>